<dbReference type="eggNOG" id="ENOG5033UB0">
    <property type="taxonomic scope" value="Bacteria"/>
</dbReference>
<dbReference type="HOGENOM" id="CLU_1634159_0_0_9"/>
<dbReference type="Proteomes" id="UP000006002">
    <property type="component" value="Unassembled WGS sequence"/>
</dbReference>
<evidence type="ECO:0000313" key="1">
    <source>
        <dbReference type="EMBL" id="EDM88830.1"/>
    </source>
</evidence>
<dbReference type="AlphaFoldDB" id="A5ZPN4"/>
<evidence type="ECO:0000313" key="2">
    <source>
        <dbReference type="Proteomes" id="UP000006002"/>
    </source>
</evidence>
<reference evidence="1 2" key="2">
    <citation type="submission" date="2007-04" db="EMBL/GenBank/DDBJ databases">
        <title>Draft genome sequence of Ruminococcus obeum (ATCC 29174).</title>
        <authorList>
            <person name="Sudarsanam P."/>
            <person name="Ley R."/>
            <person name="Guruge J."/>
            <person name="Turnbaugh P.J."/>
            <person name="Mahowald M."/>
            <person name="Liep D."/>
            <person name="Gordon J."/>
        </authorList>
    </citation>
    <scope>NUCLEOTIDE SEQUENCE [LARGE SCALE GENOMIC DNA]</scope>
    <source>
        <strain evidence="1 2">ATCC 29174</strain>
    </source>
</reference>
<dbReference type="RefSeq" id="WP_005427143.1">
    <property type="nucleotide sequence ID" value="NZ_CP102265.1"/>
</dbReference>
<reference evidence="1 2" key="1">
    <citation type="submission" date="2007-03" db="EMBL/GenBank/DDBJ databases">
        <authorList>
            <person name="Fulton L."/>
            <person name="Clifton S."/>
            <person name="Fulton B."/>
            <person name="Xu J."/>
            <person name="Minx P."/>
            <person name="Pepin K.H."/>
            <person name="Johnson M."/>
            <person name="Thiruvilangam P."/>
            <person name="Bhonagiri V."/>
            <person name="Nash W.E."/>
            <person name="Mardis E.R."/>
            <person name="Wilson R.K."/>
        </authorList>
    </citation>
    <scope>NUCLEOTIDE SEQUENCE [LARGE SCALE GENOMIC DNA]</scope>
    <source>
        <strain evidence="1 2">ATCC 29174</strain>
    </source>
</reference>
<dbReference type="EMBL" id="AAVO02000002">
    <property type="protein sequence ID" value="EDM88830.1"/>
    <property type="molecule type" value="Genomic_DNA"/>
</dbReference>
<name>A5ZPN4_9FIRM</name>
<proteinExistence type="predicted"/>
<gene>
    <name evidence="1" type="ORF">RUMOBE_00951</name>
</gene>
<organism evidence="1 2">
    <name type="scientific">Blautia obeum ATCC 29174</name>
    <dbReference type="NCBI Taxonomy" id="411459"/>
    <lineage>
        <taxon>Bacteria</taxon>
        <taxon>Bacillati</taxon>
        <taxon>Bacillota</taxon>
        <taxon>Clostridia</taxon>
        <taxon>Lachnospirales</taxon>
        <taxon>Lachnospiraceae</taxon>
        <taxon>Blautia</taxon>
    </lineage>
</organism>
<accession>A5ZPN4</accession>
<dbReference type="GeneID" id="79803218"/>
<protein>
    <submittedName>
        <fullName evidence="1">Uncharacterized protein</fullName>
    </submittedName>
</protein>
<comment type="caution">
    <text evidence="1">The sequence shown here is derived from an EMBL/GenBank/DDBJ whole genome shotgun (WGS) entry which is preliminary data.</text>
</comment>
<sequence length="164" mass="18451">MFDKFGEMDSYKEINELAENLFNEEDMDSIRELAKENGIPEDFVAMYLEGMIPELCDSTTAAVGKLDAEAKELKLKGLMLDWVEYIKGLCMEEPMMAHQVRKKGKSLTGCMAVLLKYSFANRITIDKKIVKEAGINASRVDFGIPGTAEAKKMIREYYLGGSNK</sequence>